<dbReference type="InterPro" id="IPR036249">
    <property type="entry name" value="Thioredoxin-like_sf"/>
</dbReference>
<dbReference type="Gene3D" id="3.40.30.10">
    <property type="entry name" value="Glutaredoxin"/>
    <property type="match status" value="1"/>
</dbReference>
<name>A0A6J7FHQ4_9ZZZZ</name>
<evidence type="ECO:0000313" key="1">
    <source>
        <dbReference type="EMBL" id="CAB4894907.1"/>
    </source>
</evidence>
<dbReference type="AlphaFoldDB" id="A0A6J7FHQ4"/>
<dbReference type="InterPro" id="IPR008554">
    <property type="entry name" value="Glutaredoxin-like"/>
</dbReference>
<reference evidence="1" key="1">
    <citation type="submission" date="2020-05" db="EMBL/GenBank/DDBJ databases">
        <authorList>
            <person name="Chiriac C."/>
            <person name="Salcher M."/>
            <person name="Ghai R."/>
            <person name="Kavagutti S V."/>
        </authorList>
    </citation>
    <scope>NUCLEOTIDE SEQUENCE</scope>
</reference>
<accession>A0A6J7FHQ4</accession>
<sequence length="84" mass="9603">MSVTVTLISRGGCHLCDEARTVVLEVLSRHQGITFREDSIDGDPALAERFSEEIPVVLIDDRVHNFWHIDADRLDRALTERMQK</sequence>
<dbReference type="EMBL" id="CAFBMB010000034">
    <property type="protein sequence ID" value="CAB4894907.1"/>
    <property type="molecule type" value="Genomic_DNA"/>
</dbReference>
<dbReference type="SUPFAM" id="SSF52833">
    <property type="entry name" value="Thioredoxin-like"/>
    <property type="match status" value="1"/>
</dbReference>
<dbReference type="Pfam" id="PF05768">
    <property type="entry name" value="Glrx-like"/>
    <property type="match status" value="1"/>
</dbReference>
<organism evidence="1">
    <name type="scientific">freshwater metagenome</name>
    <dbReference type="NCBI Taxonomy" id="449393"/>
    <lineage>
        <taxon>unclassified sequences</taxon>
        <taxon>metagenomes</taxon>
        <taxon>ecological metagenomes</taxon>
    </lineage>
</organism>
<gene>
    <name evidence="1" type="ORF">UFOPK3516_00634</name>
</gene>
<proteinExistence type="predicted"/>
<protein>
    <submittedName>
        <fullName evidence="1">Unannotated protein</fullName>
    </submittedName>
</protein>